<dbReference type="RefSeq" id="YP_007001498.1">
    <property type="nucleotide sequence ID" value="NC_019443.1"/>
</dbReference>
<dbReference type="Proteomes" id="UP000007597">
    <property type="component" value="Segment"/>
</dbReference>
<organism evidence="1 2">
    <name type="scientific">Synechococcus phage metaG-MbCM1</name>
    <dbReference type="NCBI Taxonomy" id="1079999"/>
    <lineage>
        <taxon>Viruses</taxon>
        <taxon>Duplodnaviria</taxon>
        <taxon>Heunggongvirae</taxon>
        <taxon>Uroviricota</taxon>
        <taxon>Caudoviricetes</taxon>
        <taxon>Pantevenvirales</taxon>
        <taxon>Kyanoviridae</taxon>
        <taxon>Galenevirus</taxon>
        <taxon>Galenevirus mbcm1</taxon>
    </lineage>
</organism>
<evidence type="ECO:0000313" key="1">
    <source>
        <dbReference type="EMBL" id="AFD02847.1"/>
    </source>
</evidence>
<dbReference type="OrthoDB" id="18616at10239"/>
<dbReference type="GeneID" id="14005271"/>
<sequence length="106" mass="11603">MVLTQLSSTATTGPLAANRFFEIPDKYELRFVRYDPEADTMSEAGGLHFRIKPSVCTSITVNYTPDGQYSTFQTVDQGAVSVPAIQLDMQFTETAVINQGSIAEGF</sequence>
<evidence type="ECO:0000313" key="2">
    <source>
        <dbReference type="Proteomes" id="UP000007597"/>
    </source>
</evidence>
<dbReference type="KEGG" id="vg:14005271"/>
<reference evidence="1 2" key="1">
    <citation type="submission" date="2011-07" db="EMBL/GenBank/DDBJ databases">
        <title>Viral Tagging: a high-throughput approach to explore virus-host interactions.</title>
        <authorList>
            <person name="Deng L."/>
            <person name="Sullivan M.B."/>
            <person name="Poulos B."/>
            <person name="Ignacio Espinoza J.C."/>
        </authorList>
    </citation>
    <scope>NUCLEOTIDE SEQUENCE [LARGE SCALE GENOMIC DNA]</scope>
</reference>
<proteinExistence type="predicted"/>
<protein>
    <submittedName>
        <fullName evidence="1">Gp48 baseplate tail tube cap protein</fullName>
    </submittedName>
</protein>
<dbReference type="EMBL" id="JN371769">
    <property type="protein sequence ID" value="AFD02847.1"/>
    <property type="molecule type" value="Genomic_DNA"/>
</dbReference>
<accession>H8ZMY6</accession>
<name>H8ZMY6_9CAUD</name>
<keyword evidence="2" id="KW-1185">Reference proteome</keyword>